<dbReference type="Proteomes" id="UP001637618">
    <property type="component" value="Unassembled WGS sequence"/>
</dbReference>
<proteinExistence type="predicted"/>
<keyword evidence="2" id="KW-1185">Reference proteome</keyword>
<evidence type="ECO:0000313" key="1">
    <source>
        <dbReference type="EMBL" id="MFO2479142.1"/>
    </source>
</evidence>
<protein>
    <submittedName>
        <fullName evidence="1">MFS transporter</fullName>
    </submittedName>
</protein>
<comment type="caution">
    <text evidence="1">The sequence shown here is derived from an EMBL/GenBank/DDBJ whole genome shotgun (WGS) entry which is preliminary data.</text>
</comment>
<gene>
    <name evidence="1" type="ORF">OOJ96_17185</name>
</gene>
<dbReference type="EMBL" id="JAPEQY010000013">
    <property type="protein sequence ID" value="MFO2479142.1"/>
    <property type="molecule type" value="Genomic_DNA"/>
</dbReference>
<evidence type="ECO:0000313" key="2">
    <source>
        <dbReference type="Proteomes" id="UP001637618"/>
    </source>
</evidence>
<name>A0ACC7PGL8_9PSED</name>
<accession>A0ACC7PGL8</accession>
<sequence>MGQYKADILAQRLLENQKVIEAMSVISEITSSRQLAKLATGADLIICCADNPKGAIQNYVANAAVKAGTSALFGAVGINNGILGPLLKDRSSFQAYLRWIREVHSVCKKIIIPARFPSNGITNSIIANLIAWEAFQHSTKMGPSKIDACTLNLNLNSFEFTKKTGLQIKMNALEFFKNKNDNLYYSLSIFMNLDVQRSLFVLYLLQLGITQGEIGILQSFLFFSSVALEIPSGLLADRYGRKCSLIIGFLGLCISGVGFLLFSSFIPFAIIFCLFGASLAMGSGSDRALLYDNLLAEHRTEDYPKILSRARAIGAVSLGLSMLLGGVLQETWSWNIVYIFFAISKFLGAVIVTFIPEINLPPISLNPNKRSDMSDKKAEGIFTLLINFFRSKKGAFLIPLFIGYALFELSTIPLFIYGQPFFSMQGLEVPMIAGIYAAVEAISAGMFIVAGFICSRLSLSIIAFSTTIVVTFFLFISSLNIGTITSIATFLLIMSLPAIYETSYETYIHENVESRIRASCLSVANLVNSVIIGISYTVFGGLLDIYGFSSTLIIVAAFCFVGLFGVSTTLLLGGQKTNLKKQET</sequence>
<organism evidence="1 2">
    <name type="scientific">Pseudomonas imrae</name>
    <dbReference type="NCBI Taxonomy" id="2992837"/>
    <lineage>
        <taxon>Bacteria</taxon>
        <taxon>Pseudomonadati</taxon>
        <taxon>Pseudomonadota</taxon>
        <taxon>Gammaproteobacteria</taxon>
        <taxon>Pseudomonadales</taxon>
        <taxon>Pseudomonadaceae</taxon>
        <taxon>Pseudomonas</taxon>
    </lineage>
</organism>
<reference evidence="1" key="1">
    <citation type="submission" date="2022-11" db="EMBL/GenBank/DDBJ databases">
        <title>Draft genome sequences of strains of Pseudomonas imrae sp. nov.</title>
        <authorList>
            <person name="Salva Serra F."/>
            <person name="Nimje P."/>
            <person name="Moore E.R.B."/>
            <person name="Marathe N.P."/>
        </authorList>
    </citation>
    <scope>NUCLEOTIDE SEQUENCE</scope>
    <source>
        <strain evidence="1">15FMM2</strain>
    </source>
</reference>